<sequence length="505" mass="55863">MAAPLQNVVVVSSILLSAGTYLFDFGSNLVVVVEYSQRFVSLSRREAGGARSCDATCRHQTSELAGYFYALLAIMVCCHSLNAILFKLKFKHSDAPLCAAYFLPLIHLYRLSNLLWRTLSCAGVPELRSAEMNGLYCILGSAMEGVPMLILQFCGYLVLTRESIFLNSMSDTFKVSVAASLISAAYNGGTSVQSIAKNAITLKQKVWAGTIGAGFTLFAALLRCLTFTNVIVHIREYFSRLRTVREQARFHVSDSLPLLVIGGNIILYSLHFWLLHSPKAMKKNVRDLHRLLSSLSFSYMSMILGPLYPMVSLASDASQLGCCIFRVKLQAISLLHVLLDIAVLCVTHLLGTLPTPYLIVSAVAIAGYLGFLIAYIRFDAYCGPQREFREDGEGEDGRKEEAADVTLGLVASIAGDEEEGPYPAEERKDAEPLFSKAKQDGDAAYAEKSRIRCLSLDRREIPCAEEAGHRSWPHSLFGIRRWESSSGLYKHSIHHTQFTRSSWPT</sequence>
<feature type="transmembrane region" description="Helical" evidence="1">
    <location>
        <begin position="209"/>
        <end position="234"/>
    </location>
</feature>
<keyword evidence="1" id="KW-0472">Membrane</keyword>
<keyword evidence="3" id="KW-1185">Reference proteome</keyword>
<keyword evidence="1" id="KW-0812">Transmembrane</keyword>
<reference evidence="2" key="1">
    <citation type="submission" date="2021-01" db="EMBL/GenBank/DDBJ databases">
        <title>Adiantum capillus-veneris genome.</title>
        <authorList>
            <person name="Fang Y."/>
            <person name="Liao Q."/>
        </authorList>
    </citation>
    <scope>NUCLEOTIDE SEQUENCE</scope>
    <source>
        <strain evidence="2">H3</strain>
        <tissue evidence="2">Leaf</tissue>
    </source>
</reference>
<name>A0A9D4U6X1_ADICA</name>
<dbReference type="Proteomes" id="UP000886520">
    <property type="component" value="Chromosome 22"/>
</dbReference>
<dbReference type="EMBL" id="JABFUD020000022">
    <property type="protein sequence ID" value="KAI5062118.1"/>
    <property type="molecule type" value="Genomic_DNA"/>
</dbReference>
<protein>
    <submittedName>
        <fullName evidence="2">Uncharacterized protein</fullName>
    </submittedName>
</protein>
<dbReference type="AlphaFoldDB" id="A0A9D4U6X1"/>
<dbReference type="OrthoDB" id="1923554at2759"/>
<accession>A0A9D4U6X1</accession>
<feature type="transmembrane region" description="Helical" evidence="1">
    <location>
        <begin position="67"/>
        <end position="86"/>
    </location>
</feature>
<feature type="transmembrane region" description="Helical" evidence="1">
    <location>
        <begin position="255"/>
        <end position="276"/>
    </location>
</feature>
<proteinExistence type="predicted"/>
<keyword evidence="1" id="KW-1133">Transmembrane helix</keyword>
<gene>
    <name evidence="2" type="ORF">GOP47_0022657</name>
</gene>
<feature type="transmembrane region" description="Helical" evidence="1">
    <location>
        <begin position="357"/>
        <end position="376"/>
    </location>
</feature>
<evidence type="ECO:0000256" key="1">
    <source>
        <dbReference type="SAM" id="Phobius"/>
    </source>
</evidence>
<evidence type="ECO:0000313" key="2">
    <source>
        <dbReference type="EMBL" id="KAI5062118.1"/>
    </source>
</evidence>
<comment type="caution">
    <text evidence="2">The sequence shown here is derived from an EMBL/GenBank/DDBJ whole genome shotgun (WGS) entry which is preliminary data.</text>
</comment>
<evidence type="ECO:0000313" key="3">
    <source>
        <dbReference type="Proteomes" id="UP000886520"/>
    </source>
</evidence>
<feature type="transmembrane region" description="Helical" evidence="1">
    <location>
        <begin position="136"/>
        <end position="159"/>
    </location>
</feature>
<feature type="transmembrane region" description="Helical" evidence="1">
    <location>
        <begin position="288"/>
        <end position="308"/>
    </location>
</feature>
<organism evidence="2 3">
    <name type="scientific">Adiantum capillus-veneris</name>
    <name type="common">Maidenhair fern</name>
    <dbReference type="NCBI Taxonomy" id="13818"/>
    <lineage>
        <taxon>Eukaryota</taxon>
        <taxon>Viridiplantae</taxon>
        <taxon>Streptophyta</taxon>
        <taxon>Embryophyta</taxon>
        <taxon>Tracheophyta</taxon>
        <taxon>Polypodiopsida</taxon>
        <taxon>Polypodiidae</taxon>
        <taxon>Polypodiales</taxon>
        <taxon>Pteridineae</taxon>
        <taxon>Pteridaceae</taxon>
        <taxon>Vittarioideae</taxon>
        <taxon>Adiantum</taxon>
    </lineage>
</organism>
<feature type="transmembrane region" description="Helical" evidence="1">
    <location>
        <begin position="329"/>
        <end position="351"/>
    </location>
</feature>
<feature type="transmembrane region" description="Helical" evidence="1">
    <location>
        <begin position="171"/>
        <end position="189"/>
    </location>
</feature>